<organism evidence="1 2">
    <name type="scientific">Sphaerimonospora cavernae</name>
    <dbReference type="NCBI Taxonomy" id="1740611"/>
    <lineage>
        <taxon>Bacteria</taxon>
        <taxon>Bacillati</taxon>
        <taxon>Actinomycetota</taxon>
        <taxon>Actinomycetes</taxon>
        <taxon>Streptosporangiales</taxon>
        <taxon>Streptosporangiaceae</taxon>
        <taxon>Sphaerimonospora</taxon>
    </lineage>
</organism>
<accession>A0ABV6U8K0</accession>
<keyword evidence="2" id="KW-1185">Reference proteome</keyword>
<dbReference type="EMBL" id="JBHMQT010000042">
    <property type="protein sequence ID" value="MFC0864464.1"/>
    <property type="molecule type" value="Genomic_DNA"/>
</dbReference>
<comment type="caution">
    <text evidence="1">The sequence shown here is derived from an EMBL/GenBank/DDBJ whole genome shotgun (WGS) entry which is preliminary data.</text>
</comment>
<sequence>MNAATAVRLRSVVPVAGAGEMAERLRVELERLGVAAEVRAGDGVALLSVWADLVVWCEQGPDGWRYRWWTGRLADHSGLYIYTRCPVQAVKTAAHRIAERYAELRHLPSPRALAAGTCDENGECGDG</sequence>
<evidence type="ECO:0000313" key="2">
    <source>
        <dbReference type="Proteomes" id="UP001589870"/>
    </source>
</evidence>
<name>A0ABV6U8K0_9ACTN</name>
<proteinExistence type="predicted"/>
<evidence type="ECO:0000313" key="1">
    <source>
        <dbReference type="EMBL" id="MFC0864464.1"/>
    </source>
</evidence>
<dbReference type="RefSeq" id="WP_394302572.1">
    <property type="nucleotide sequence ID" value="NZ_JBHMQT010000042.1"/>
</dbReference>
<protein>
    <submittedName>
        <fullName evidence="1">Uncharacterized protein</fullName>
    </submittedName>
</protein>
<gene>
    <name evidence="1" type="ORF">ACFHYQ_19415</name>
</gene>
<dbReference type="Proteomes" id="UP001589870">
    <property type="component" value="Unassembled WGS sequence"/>
</dbReference>
<reference evidence="1 2" key="1">
    <citation type="submission" date="2024-09" db="EMBL/GenBank/DDBJ databases">
        <authorList>
            <person name="Sun Q."/>
            <person name="Mori K."/>
        </authorList>
    </citation>
    <scope>NUCLEOTIDE SEQUENCE [LARGE SCALE GENOMIC DNA]</scope>
    <source>
        <strain evidence="1 2">TBRC 1851</strain>
    </source>
</reference>